<evidence type="ECO:0000313" key="1">
    <source>
        <dbReference type="EMBL" id="KIJ23047.1"/>
    </source>
</evidence>
<dbReference type="Proteomes" id="UP000054279">
    <property type="component" value="Unassembled WGS sequence"/>
</dbReference>
<dbReference type="HOGENOM" id="CLU_2387600_0_0_1"/>
<dbReference type="EMBL" id="KN837828">
    <property type="protein sequence ID" value="KIJ23047.1"/>
    <property type="molecule type" value="Genomic_DNA"/>
</dbReference>
<accession>A0A0C9U1X8</accession>
<keyword evidence="2" id="KW-1185">Reference proteome</keyword>
<protein>
    <submittedName>
        <fullName evidence="1">Uncharacterized protein</fullName>
    </submittedName>
</protein>
<evidence type="ECO:0000313" key="2">
    <source>
        <dbReference type="Proteomes" id="UP000054279"/>
    </source>
</evidence>
<reference evidence="1 2" key="1">
    <citation type="submission" date="2014-06" db="EMBL/GenBank/DDBJ databases">
        <title>Evolutionary Origins and Diversification of the Mycorrhizal Mutualists.</title>
        <authorList>
            <consortium name="DOE Joint Genome Institute"/>
            <consortium name="Mycorrhizal Genomics Consortium"/>
            <person name="Kohler A."/>
            <person name="Kuo A."/>
            <person name="Nagy L.G."/>
            <person name="Floudas D."/>
            <person name="Copeland A."/>
            <person name="Barry K.W."/>
            <person name="Cichocki N."/>
            <person name="Veneault-Fourrey C."/>
            <person name="LaButti K."/>
            <person name="Lindquist E.A."/>
            <person name="Lipzen A."/>
            <person name="Lundell T."/>
            <person name="Morin E."/>
            <person name="Murat C."/>
            <person name="Riley R."/>
            <person name="Ohm R."/>
            <person name="Sun H."/>
            <person name="Tunlid A."/>
            <person name="Henrissat B."/>
            <person name="Grigoriev I.V."/>
            <person name="Hibbett D.S."/>
            <person name="Martin F."/>
        </authorList>
    </citation>
    <scope>NUCLEOTIDE SEQUENCE [LARGE SCALE GENOMIC DNA]</scope>
    <source>
        <strain evidence="1 2">SS14</strain>
    </source>
</reference>
<name>A0A0C9U1X8_SPHS4</name>
<dbReference type="AlphaFoldDB" id="A0A0C9U1X8"/>
<gene>
    <name evidence="1" type="ORF">M422DRAFT_276456</name>
</gene>
<organism evidence="1 2">
    <name type="scientific">Sphaerobolus stellatus (strain SS14)</name>
    <dbReference type="NCBI Taxonomy" id="990650"/>
    <lineage>
        <taxon>Eukaryota</taxon>
        <taxon>Fungi</taxon>
        <taxon>Dikarya</taxon>
        <taxon>Basidiomycota</taxon>
        <taxon>Agaricomycotina</taxon>
        <taxon>Agaricomycetes</taxon>
        <taxon>Phallomycetidae</taxon>
        <taxon>Geastrales</taxon>
        <taxon>Sphaerobolaceae</taxon>
        <taxon>Sphaerobolus</taxon>
    </lineage>
</organism>
<proteinExistence type="predicted"/>
<sequence length="94" mass="10784">MADDLVQFYINTNTVYHPFLQQSSPLQSHSNYHTPSHNMPSTVTRTATNMLLSCIRSHRKISSDSTSYKHHSNKKGVQTIEKAEMLDLEDCAWM</sequence>